<gene>
    <name evidence="1" type="ORF">AWB76_07058</name>
</gene>
<evidence type="ECO:0000313" key="1">
    <source>
        <dbReference type="EMBL" id="SAK94765.1"/>
    </source>
</evidence>
<keyword evidence="1" id="KW-0548">Nucleotidyltransferase</keyword>
<organism evidence="1 2">
    <name type="scientific">Caballeronia temeraria</name>
    <dbReference type="NCBI Taxonomy" id="1777137"/>
    <lineage>
        <taxon>Bacteria</taxon>
        <taxon>Pseudomonadati</taxon>
        <taxon>Pseudomonadota</taxon>
        <taxon>Betaproteobacteria</taxon>
        <taxon>Burkholderiales</taxon>
        <taxon>Burkholderiaceae</taxon>
        <taxon>Caballeronia</taxon>
    </lineage>
</organism>
<dbReference type="EMBL" id="FCOI02000043">
    <property type="protein sequence ID" value="SAK94765.1"/>
    <property type="molecule type" value="Genomic_DNA"/>
</dbReference>
<accession>A0A158DJS2</accession>
<proteinExistence type="predicted"/>
<keyword evidence="1" id="KW-0695">RNA-directed DNA polymerase</keyword>
<keyword evidence="1" id="KW-0808">Transferase</keyword>
<dbReference type="STRING" id="1777137.AWB76_07058"/>
<reference evidence="2" key="1">
    <citation type="submission" date="2016-01" db="EMBL/GenBank/DDBJ databases">
        <authorList>
            <person name="Peeters Charlotte."/>
        </authorList>
    </citation>
    <scope>NUCLEOTIDE SEQUENCE [LARGE SCALE GENOMIC DNA]</scope>
</reference>
<name>A0A158DJS2_9BURK</name>
<keyword evidence="2" id="KW-1185">Reference proteome</keyword>
<evidence type="ECO:0000313" key="2">
    <source>
        <dbReference type="Proteomes" id="UP000054624"/>
    </source>
</evidence>
<protein>
    <submittedName>
        <fullName evidence="1">RNA-directed DNA polymerase</fullName>
    </submittedName>
</protein>
<dbReference type="AlphaFoldDB" id="A0A158DJS2"/>
<dbReference type="Proteomes" id="UP000054624">
    <property type="component" value="Unassembled WGS sequence"/>
</dbReference>
<sequence length="180" mass="21196">MILAYKDDAERVLRVLGKRLGKYGLDLHPDKTQMIDFRFKPQSGHDDPQEPLATTFNFLGFTHVWVTSEKGRAMVRQLTAKDRVARTLKAVSRVCRGMRTRPPRDQHQRLSRMLKAHYAYFGISGNFERLATLQNHVARIWRKWLSRRSNERSMPWVAFTRILTLFPLPQPRIVHRYAKP</sequence>
<dbReference type="GO" id="GO:0003964">
    <property type="term" value="F:RNA-directed DNA polymerase activity"/>
    <property type="evidence" value="ECO:0007669"/>
    <property type="project" value="UniProtKB-KW"/>
</dbReference>